<evidence type="ECO:0000313" key="9">
    <source>
        <dbReference type="Proteomes" id="UP001159364"/>
    </source>
</evidence>
<accession>A0AAV8SK85</accession>
<sequence length="138" mass="15415">MESSKIFGSKEECNSCESGWTMYIGSPIYGDDVDACSDEAANKNEGNRRNYNHAEESDDSMASDASSGPSHQGTAHFKHEEAEVEGNRFERKAKKSMVFKEKAKGRRSDEMVEVAKRVNPATQNGSKVRKNNRMGKRM</sequence>
<feature type="compositionally biased region" description="Basic residues" evidence="7">
    <location>
        <begin position="127"/>
        <end position="138"/>
    </location>
</feature>
<dbReference type="EMBL" id="JAIWQS010000010">
    <property type="protein sequence ID" value="KAJ8752419.1"/>
    <property type="molecule type" value="Genomic_DNA"/>
</dbReference>
<keyword evidence="5" id="KW-0539">Nucleus</keyword>
<evidence type="ECO:0000256" key="1">
    <source>
        <dbReference type="ARBA" id="ARBA00004496"/>
    </source>
</evidence>
<organism evidence="8 9">
    <name type="scientific">Erythroxylum novogranatense</name>
    <dbReference type="NCBI Taxonomy" id="1862640"/>
    <lineage>
        <taxon>Eukaryota</taxon>
        <taxon>Viridiplantae</taxon>
        <taxon>Streptophyta</taxon>
        <taxon>Embryophyta</taxon>
        <taxon>Tracheophyta</taxon>
        <taxon>Spermatophyta</taxon>
        <taxon>Magnoliopsida</taxon>
        <taxon>eudicotyledons</taxon>
        <taxon>Gunneridae</taxon>
        <taxon>Pentapetalae</taxon>
        <taxon>rosids</taxon>
        <taxon>fabids</taxon>
        <taxon>Malpighiales</taxon>
        <taxon>Erythroxylaceae</taxon>
        <taxon>Erythroxylum</taxon>
    </lineage>
</organism>
<evidence type="ECO:0000256" key="7">
    <source>
        <dbReference type="SAM" id="MobiDB-lite"/>
    </source>
</evidence>
<comment type="similarity">
    <text evidence="6">Belongs to the SOFL plant protein family.</text>
</comment>
<keyword evidence="2" id="KW-0963">Cytoplasm</keyword>
<evidence type="ECO:0000256" key="5">
    <source>
        <dbReference type="ARBA" id="ARBA00023242"/>
    </source>
</evidence>
<keyword evidence="9" id="KW-1185">Reference proteome</keyword>
<dbReference type="GO" id="GO:0005737">
    <property type="term" value="C:cytoplasm"/>
    <property type="evidence" value="ECO:0007669"/>
    <property type="project" value="UniProtKB-SubCell"/>
</dbReference>
<feature type="compositionally biased region" description="Basic and acidic residues" evidence="7">
    <location>
        <begin position="98"/>
        <end position="116"/>
    </location>
</feature>
<dbReference type="GO" id="GO:0009736">
    <property type="term" value="P:cytokinin-activated signaling pathway"/>
    <property type="evidence" value="ECO:0007669"/>
    <property type="project" value="UniProtKB-KW"/>
</dbReference>
<evidence type="ECO:0000256" key="2">
    <source>
        <dbReference type="ARBA" id="ARBA00022490"/>
    </source>
</evidence>
<evidence type="ECO:0000256" key="6">
    <source>
        <dbReference type="ARBA" id="ARBA00024199"/>
    </source>
</evidence>
<proteinExistence type="inferred from homology"/>
<evidence type="ECO:0000256" key="4">
    <source>
        <dbReference type="ARBA" id="ARBA00022864"/>
    </source>
</evidence>
<dbReference type="PANTHER" id="PTHR33347">
    <property type="entry name" value="OSJNBA0091C07.3 PROTEIN"/>
    <property type="match status" value="1"/>
</dbReference>
<comment type="subcellular location">
    <subcellularLocation>
        <location evidence="1">Cytoplasm</location>
    </subcellularLocation>
</comment>
<dbReference type="Proteomes" id="UP001159364">
    <property type="component" value="Linkage Group LG10"/>
</dbReference>
<dbReference type="GO" id="GO:0009691">
    <property type="term" value="P:cytokinin biosynthetic process"/>
    <property type="evidence" value="ECO:0007669"/>
    <property type="project" value="UniProtKB-KW"/>
</dbReference>
<dbReference type="PANTHER" id="PTHR33347:SF31">
    <property type="entry name" value="PROTEIN SOB FIVE-LIKE 1"/>
    <property type="match status" value="1"/>
</dbReference>
<dbReference type="InterPro" id="IPR044670">
    <property type="entry name" value="SOFL"/>
</dbReference>
<protein>
    <submittedName>
        <fullName evidence="8">Uncharacterized protein</fullName>
    </submittedName>
</protein>
<evidence type="ECO:0000313" key="8">
    <source>
        <dbReference type="EMBL" id="KAJ8752419.1"/>
    </source>
</evidence>
<comment type="caution">
    <text evidence="8">The sequence shown here is derived from an EMBL/GenBank/DDBJ whole genome shotgun (WGS) entry which is preliminary data.</text>
</comment>
<keyword evidence="4" id="KW-0932">Cytokinin signaling pathway</keyword>
<keyword evidence="3" id="KW-0203">Cytokinin biosynthesis</keyword>
<dbReference type="AlphaFoldDB" id="A0AAV8SK85"/>
<evidence type="ECO:0000256" key="3">
    <source>
        <dbReference type="ARBA" id="ARBA00022712"/>
    </source>
</evidence>
<feature type="compositionally biased region" description="Basic and acidic residues" evidence="7">
    <location>
        <begin position="40"/>
        <end position="55"/>
    </location>
</feature>
<feature type="region of interest" description="Disordered" evidence="7">
    <location>
        <begin position="40"/>
        <end position="138"/>
    </location>
</feature>
<reference evidence="8 9" key="1">
    <citation type="submission" date="2021-09" db="EMBL/GenBank/DDBJ databases">
        <title>Genomic insights and catalytic innovation underlie evolution of tropane alkaloids biosynthesis.</title>
        <authorList>
            <person name="Wang Y.-J."/>
            <person name="Tian T."/>
            <person name="Huang J.-P."/>
            <person name="Huang S.-X."/>
        </authorList>
    </citation>
    <scope>NUCLEOTIDE SEQUENCE [LARGE SCALE GENOMIC DNA]</scope>
    <source>
        <strain evidence="8">KIB-2018</strain>
        <tissue evidence="8">Leaf</tissue>
    </source>
</reference>
<name>A0AAV8SK85_9ROSI</name>
<feature type="compositionally biased region" description="Basic and acidic residues" evidence="7">
    <location>
        <begin position="77"/>
        <end position="90"/>
    </location>
</feature>
<gene>
    <name evidence="8" type="ORF">K2173_004055</name>
</gene>